<gene>
    <name evidence="1" type="ORF">BDN72DRAFT_904805</name>
</gene>
<reference evidence="1 2" key="1">
    <citation type="journal article" date="2019" name="Nat. Ecol. Evol.">
        <title>Megaphylogeny resolves global patterns of mushroom evolution.</title>
        <authorList>
            <person name="Varga T."/>
            <person name="Krizsan K."/>
            <person name="Foldi C."/>
            <person name="Dima B."/>
            <person name="Sanchez-Garcia M."/>
            <person name="Sanchez-Ramirez S."/>
            <person name="Szollosi G.J."/>
            <person name="Szarkandi J.G."/>
            <person name="Papp V."/>
            <person name="Albert L."/>
            <person name="Andreopoulos W."/>
            <person name="Angelini C."/>
            <person name="Antonin V."/>
            <person name="Barry K.W."/>
            <person name="Bougher N.L."/>
            <person name="Buchanan P."/>
            <person name="Buyck B."/>
            <person name="Bense V."/>
            <person name="Catcheside P."/>
            <person name="Chovatia M."/>
            <person name="Cooper J."/>
            <person name="Damon W."/>
            <person name="Desjardin D."/>
            <person name="Finy P."/>
            <person name="Geml J."/>
            <person name="Haridas S."/>
            <person name="Hughes K."/>
            <person name="Justo A."/>
            <person name="Karasinski D."/>
            <person name="Kautmanova I."/>
            <person name="Kiss B."/>
            <person name="Kocsube S."/>
            <person name="Kotiranta H."/>
            <person name="LaButti K.M."/>
            <person name="Lechner B.E."/>
            <person name="Liimatainen K."/>
            <person name="Lipzen A."/>
            <person name="Lukacs Z."/>
            <person name="Mihaltcheva S."/>
            <person name="Morgado L.N."/>
            <person name="Niskanen T."/>
            <person name="Noordeloos M.E."/>
            <person name="Ohm R.A."/>
            <person name="Ortiz-Santana B."/>
            <person name="Ovrebo C."/>
            <person name="Racz N."/>
            <person name="Riley R."/>
            <person name="Savchenko A."/>
            <person name="Shiryaev A."/>
            <person name="Soop K."/>
            <person name="Spirin V."/>
            <person name="Szebenyi C."/>
            <person name="Tomsovsky M."/>
            <person name="Tulloss R.E."/>
            <person name="Uehling J."/>
            <person name="Grigoriev I.V."/>
            <person name="Vagvolgyi C."/>
            <person name="Papp T."/>
            <person name="Martin F.M."/>
            <person name="Miettinen O."/>
            <person name="Hibbett D.S."/>
            <person name="Nagy L.G."/>
        </authorList>
    </citation>
    <scope>NUCLEOTIDE SEQUENCE [LARGE SCALE GENOMIC DNA]</scope>
    <source>
        <strain evidence="1 2">NL-1719</strain>
    </source>
</reference>
<dbReference type="Proteomes" id="UP000308600">
    <property type="component" value="Unassembled WGS sequence"/>
</dbReference>
<dbReference type="EMBL" id="ML208750">
    <property type="protein sequence ID" value="TFK60632.1"/>
    <property type="molecule type" value="Genomic_DNA"/>
</dbReference>
<protein>
    <submittedName>
        <fullName evidence="1">Uncharacterized protein</fullName>
    </submittedName>
</protein>
<proteinExistence type="predicted"/>
<accession>A0ACD3A4J5</accession>
<evidence type="ECO:0000313" key="2">
    <source>
        <dbReference type="Proteomes" id="UP000308600"/>
    </source>
</evidence>
<sequence length="244" mass="26471">MALRVYWRSNYRATTISGSLQQKNLPQSNPTDLSTHHLNYGDASSIHPLLHHYHRLFHDAVAGIDPTHTAETVQCFRSVFAAALQVGAARDVNSHHRFIQTSGAQDRASQAGGAFLDAMQWFLGHVNCRPNLHTPLAASLATQNSPFWPNKTSTAPNHGSRPVTPPPNMEAGPRNPLLMSALGGAGAIAPPPCNGNWKALPPQTSFKTHIWIMCCRTAGIYTCRSGSATGEETLSHHDTATAQW</sequence>
<evidence type="ECO:0000313" key="1">
    <source>
        <dbReference type="EMBL" id="TFK60632.1"/>
    </source>
</evidence>
<keyword evidence="2" id="KW-1185">Reference proteome</keyword>
<organism evidence="1 2">
    <name type="scientific">Pluteus cervinus</name>
    <dbReference type="NCBI Taxonomy" id="181527"/>
    <lineage>
        <taxon>Eukaryota</taxon>
        <taxon>Fungi</taxon>
        <taxon>Dikarya</taxon>
        <taxon>Basidiomycota</taxon>
        <taxon>Agaricomycotina</taxon>
        <taxon>Agaricomycetes</taxon>
        <taxon>Agaricomycetidae</taxon>
        <taxon>Agaricales</taxon>
        <taxon>Pluteineae</taxon>
        <taxon>Pluteaceae</taxon>
        <taxon>Pluteus</taxon>
    </lineage>
</organism>
<name>A0ACD3A4J5_9AGAR</name>